<accession>A0A1M6P1N9</accession>
<proteinExistence type="predicted"/>
<organism evidence="1 2">
    <name type="scientific">Pseudozobellia thermophila</name>
    <dbReference type="NCBI Taxonomy" id="192903"/>
    <lineage>
        <taxon>Bacteria</taxon>
        <taxon>Pseudomonadati</taxon>
        <taxon>Bacteroidota</taxon>
        <taxon>Flavobacteriia</taxon>
        <taxon>Flavobacteriales</taxon>
        <taxon>Flavobacteriaceae</taxon>
        <taxon>Pseudozobellia</taxon>
    </lineage>
</organism>
<gene>
    <name evidence="1" type="ORF">SAMN04488513_11727</name>
</gene>
<dbReference type="SUPFAM" id="SSF82185">
    <property type="entry name" value="Histone H3 K4-specific methyltransferase SET7/9 N-terminal domain"/>
    <property type="match status" value="1"/>
</dbReference>
<evidence type="ECO:0000313" key="1">
    <source>
        <dbReference type="EMBL" id="SHK01803.1"/>
    </source>
</evidence>
<dbReference type="Proteomes" id="UP000184543">
    <property type="component" value="Unassembled WGS sequence"/>
</dbReference>
<dbReference type="EMBL" id="FQYU01000017">
    <property type="protein sequence ID" value="SHK01803.1"/>
    <property type="molecule type" value="Genomic_DNA"/>
</dbReference>
<reference evidence="2" key="1">
    <citation type="submission" date="2016-11" db="EMBL/GenBank/DDBJ databases">
        <authorList>
            <person name="Varghese N."/>
            <person name="Submissions S."/>
        </authorList>
    </citation>
    <scope>NUCLEOTIDE SEQUENCE [LARGE SCALE GENOMIC DNA]</scope>
    <source>
        <strain evidence="2">DSM 19858</strain>
    </source>
</reference>
<protein>
    <recommendedName>
        <fullName evidence="3">MORN repeat variant</fullName>
    </recommendedName>
</protein>
<evidence type="ECO:0008006" key="3">
    <source>
        <dbReference type="Google" id="ProtNLM"/>
    </source>
</evidence>
<sequence length="107" mass="13073">MEYEDGVILKQYVYYRRKKNNRKLATKVLYDPQKPWKEVTEIRYFSSFEEWTFYDENGNRTLKEQRKNGEIIYSCEYSGRKKHGQEMCLDDDGAKMFIEYVNGKRKK</sequence>
<keyword evidence="2" id="KW-1185">Reference proteome</keyword>
<name>A0A1M6P1N9_9FLAO</name>
<evidence type="ECO:0000313" key="2">
    <source>
        <dbReference type="Proteomes" id="UP000184543"/>
    </source>
</evidence>
<dbReference type="AlphaFoldDB" id="A0A1M6P1N9"/>